<dbReference type="Gene3D" id="3.40.50.300">
    <property type="entry name" value="P-loop containing nucleotide triphosphate hydrolases"/>
    <property type="match status" value="1"/>
</dbReference>
<dbReference type="AlphaFoldDB" id="A0A7W1XVE0"/>
<dbReference type="GO" id="GO:0006227">
    <property type="term" value="P:dUDP biosynthetic process"/>
    <property type="evidence" value="ECO:0007669"/>
    <property type="project" value="TreeGrafter"/>
</dbReference>
<dbReference type="GO" id="GO:0004798">
    <property type="term" value="F:dTMP kinase activity"/>
    <property type="evidence" value="ECO:0007669"/>
    <property type="project" value="UniProtKB-UniRule"/>
</dbReference>
<keyword evidence="4 11" id="KW-0808">Transferase</keyword>
<evidence type="ECO:0000256" key="3">
    <source>
        <dbReference type="ARBA" id="ARBA00017144"/>
    </source>
</evidence>
<dbReference type="EMBL" id="JACEOL010000085">
    <property type="protein sequence ID" value="MBA4603901.1"/>
    <property type="molecule type" value="Genomic_DNA"/>
</dbReference>
<keyword evidence="8 11" id="KW-0067">ATP-binding</keyword>
<reference evidence="13 14" key="1">
    <citation type="submission" date="2020-07" db="EMBL/GenBank/DDBJ databases">
        <title>Thermoactinomyces phylogeny.</title>
        <authorList>
            <person name="Dunlap C."/>
        </authorList>
    </citation>
    <scope>NUCLEOTIDE SEQUENCE [LARGE SCALE GENOMIC DNA]</scope>
    <source>
        <strain evidence="13 14">AMNI-1</strain>
    </source>
</reference>
<gene>
    <name evidence="11" type="primary">tmk</name>
    <name evidence="13" type="ORF">H2C83_16760</name>
</gene>
<keyword evidence="14" id="KW-1185">Reference proteome</keyword>
<dbReference type="Pfam" id="PF02223">
    <property type="entry name" value="Thymidylate_kin"/>
    <property type="match status" value="1"/>
</dbReference>
<dbReference type="PROSITE" id="PS01331">
    <property type="entry name" value="THYMIDYLATE_KINASE"/>
    <property type="match status" value="1"/>
</dbReference>
<keyword evidence="5 11" id="KW-0545">Nucleotide biosynthesis</keyword>
<evidence type="ECO:0000256" key="7">
    <source>
        <dbReference type="ARBA" id="ARBA00022777"/>
    </source>
</evidence>
<evidence type="ECO:0000256" key="1">
    <source>
        <dbReference type="ARBA" id="ARBA00009776"/>
    </source>
</evidence>
<dbReference type="NCBIfam" id="TIGR00041">
    <property type="entry name" value="DTMP_kinase"/>
    <property type="match status" value="1"/>
</dbReference>
<evidence type="ECO:0000256" key="4">
    <source>
        <dbReference type="ARBA" id="ARBA00022679"/>
    </source>
</evidence>
<evidence type="ECO:0000256" key="5">
    <source>
        <dbReference type="ARBA" id="ARBA00022727"/>
    </source>
</evidence>
<feature type="binding site" evidence="11">
    <location>
        <begin position="10"/>
        <end position="17"/>
    </location>
    <ligand>
        <name>ATP</name>
        <dbReference type="ChEBI" id="CHEBI:30616"/>
    </ligand>
</feature>
<dbReference type="GO" id="GO:0006235">
    <property type="term" value="P:dTTP biosynthetic process"/>
    <property type="evidence" value="ECO:0007669"/>
    <property type="project" value="UniProtKB-UniRule"/>
</dbReference>
<dbReference type="EC" id="2.7.4.9" evidence="2 11"/>
<dbReference type="GO" id="GO:0005524">
    <property type="term" value="F:ATP binding"/>
    <property type="evidence" value="ECO:0007669"/>
    <property type="project" value="UniProtKB-UniRule"/>
</dbReference>
<dbReference type="InterPro" id="IPR027417">
    <property type="entry name" value="P-loop_NTPase"/>
</dbReference>
<dbReference type="HAMAP" id="MF_00165">
    <property type="entry name" value="Thymidylate_kinase"/>
    <property type="match status" value="1"/>
</dbReference>
<evidence type="ECO:0000256" key="6">
    <source>
        <dbReference type="ARBA" id="ARBA00022741"/>
    </source>
</evidence>
<dbReference type="Proteomes" id="UP000538292">
    <property type="component" value="Unassembled WGS sequence"/>
</dbReference>
<evidence type="ECO:0000256" key="8">
    <source>
        <dbReference type="ARBA" id="ARBA00022840"/>
    </source>
</evidence>
<dbReference type="RefSeq" id="WP_181742371.1">
    <property type="nucleotide sequence ID" value="NZ_JACEOL010000085.1"/>
</dbReference>
<evidence type="ECO:0000259" key="12">
    <source>
        <dbReference type="Pfam" id="PF02223"/>
    </source>
</evidence>
<keyword evidence="6 11" id="KW-0547">Nucleotide-binding</keyword>
<feature type="domain" description="Thymidylate kinase-like" evidence="12">
    <location>
        <begin position="8"/>
        <end position="198"/>
    </location>
</feature>
<evidence type="ECO:0000313" key="14">
    <source>
        <dbReference type="Proteomes" id="UP000538292"/>
    </source>
</evidence>
<dbReference type="InterPro" id="IPR018095">
    <property type="entry name" value="Thymidylate_kin_CS"/>
</dbReference>
<name>A0A7W1XVE0_9BACL</name>
<evidence type="ECO:0000256" key="9">
    <source>
        <dbReference type="ARBA" id="ARBA00048743"/>
    </source>
</evidence>
<dbReference type="InterPro" id="IPR039430">
    <property type="entry name" value="Thymidylate_kin-like_dom"/>
</dbReference>
<dbReference type="PANTHER" id="PTHR10344:SF4">
    <property type="entry name" value="UMP-CMP KINASE 2, MITOCHONDRIAL"/>
    <property type="match status" value="1"/>
</dbReference>
<dbReference type="CDD" id="cd01672">
    <property type="entry name" value="TMPK"/>
    <property type="match status" value="1"/>
</dbReference>
<proteinExistence type="inferred from homology"/>
<dbReference type="InterPro" id="IPR018094">
    <property type="entry name" value="Thymidylate_kinase"/>
</dbReference>
<comment type="caution">
    <text evidence="13">The sequence shown here is derived from an EMBL/GenBank/DDBJ whole genome shotgun (WGS) entry which is preliminary data.</text>
</comment>
<dbReference type="GO" id="GO:0006233">
    <property type="term" value="P:dTDP biosynthetic process"/>
    <property type="evidence" value="ECO:0007669"/>
    <property type="project" value="InterPro"/>
</dbReference>
<dbReference type="PANTHER" id="PTHR10344">
    <property type="entry name" value="THYMIDYLATE KINASE"/>
    <property type="match status" value="1"/>
</dbReference>
<evidence type="ECO:0000313" key="13">
    <source>
        <dbReference type="EMBL" id="MBA4603901.1"/>
    </source>
</evidence>
<evidence type="ECO:0000256" key="2">
    <source>
        <dbReference type="ARBA" id="ARBA00012980"/>
    </source>
</evidence>
<sequence>MKGIFVTFEGPEGAGKTTQIKQVFQYLTDQGFRCLMVREPGGTEIGNRIRQILLDPELSEMEWKTEVLLYASSRAQLVREVIKPHLHQGFVVLCDRYIDSSLAYQGYGAEKSVSEVWKINEWATDGLTPDRTYLLDLPVELGQKRVLNRNAKKDRMELKEKMFHDRVRLGFREIACKENSRYCVIRADQPGEQVFADIIDDLMKWISFRK</sequence>
<protein>
    <recommendedName>
        <fullName evidence="3 11">Thymidylate kinase</fullName>
        <ecNumber evidence="2 11">2.7.4.9</ecNumber>
    </recommendedName>
    <alternativeName>
        <fullName evidence="11">dTMP kinase</fullName>
    </alternativeName>
</protein>
<comment type="function">
    <text evidence="10 11">Phosphorylation of dTMP to form dTDP in both de novo and salvage pathways of dTTP synthesis.</text>
</comment>
<evidence type="ECO:0000256" key="11">
    <source>
        <dbReference type="HAMAP-Rule" id="MF_00165"/>
    </source>
</evidence>
<organism evidence="13 14">
    <name type="scientific">Thermoactinomyces mirandus</name>
    <dbReference type="NCBI Taxonomy" id="2756294"/>
    <lineage>
        <taxon>Bacteria</taxon>
        <taxon>Bacillati</taxon>
        <taxon>Bacillota</taxon>
        <taxon>Bacilli</taxon>
        <taxon>Bacillales</taxon>
        <taxon>Thermoactinomycetaceae</taxon>
        <taxon>Thermoactinomyces</taxon>
    </lineage>
</organism>
<dbReference type="GO" id="GO:0005829">
    <property type="term" value="C:cytosol"/>
    <property type="evidence" value="ECO:0007669"/>
    <property type="project" value="TreeGrafter"/>
</dbReference>
<evidence type="ECO:0000256" key="10">
    <source>
        <dbReference type="ARBA" id="ARBA00057735"/>
    </source>
</evidence>
<accession>A0A7W1XVE0</accession>
<comment type="similarity">
    <text evidence="1 11">Belongs to the thymidylate kinase family.</text>
</comment>
<keyword evidence="7 11" id="KW-0418">Kinase</keyword>
<comment type="catalytic activity">
    <reaction evidence="9 11">
        <text>dTMP + ATP = dTDP + ADP</text>
        <dbReference type="Rhea" id="RHEA:13517"/>
        <dbReference type="ChEBI" id="CHEBI:30616"/>
        <dbReference type="ChEBI" id="CHEBI:58369"/>
        <dbReference type="ChEBI" id="CHEBI:63528"/>
        <dbReference type="ChEBI" id="CHEBI:456216"/>
        <dbReference type="EC" id="2.7.4.9"/>
    </reaction>
</comment>
<dbReference type="FunFam" id="3.40.50.300:FF:000225">
    <property type="entry name" value="Thymidylate kinase"/>
    <property type="match status" value="1"/>
</dbReference>
<dbReference type="SUPFAM" id="SSF52540">
    <property type="entry name" value="P-loop containing nucleoside triphosphate hydrolases"/>
    <property type="match status" value="1"/>
</dbReference>